<evidence type="ECO:0000256" key="14">
    <source>
        <dbReference type="HAMAP-Rule" id="MF_00180"/>
    </source>
</evidence>
<evidence type="ECO:0000313" key="17">
    <source>
        <dbReference type="Proteomes" id="UP001501523"/>
    </source>
</evidence>
<comment type="caution">
    <text evidence="16">The sequence shown here is derived from an EMBL/GenBank/DDBJ whole genome shotgun (WGS) entry which is preliminary data.</text>
</comment>
<dbReference type="Proteomes" id="UP001501523">
    <property type="component" value="Unassembled WGS sequence"/>
</dbReference>
<dbReference type="NCBIfam" id="TIGR00506">
    <property type="entry name" value="ribB"/>
    <property type="match status" value="1"/>
</dbReference>
<evidence type="ECO:0000256" key="6">
    <source>
        <dbReference type="ARBA" id="ARBA00008976"/>
    </source>
</evidence>
<comment type="similarity">
    <text evidence="6">In the C-terminal section; belongs to the GTP cyclohydrolase II family.</text>
</comment>
<comment type="pathway">
    <text evidence="4 14">Cofactor biosynthesis; riboflavin biosynthesis; 2-hydroxy-3-oxobutyl phosphate from D-ribulose 5-phosphate: step 1/1.</text>
</comment>
<evidence type="ECO:0000256" key="10">
    <source>
        <dbReference type="ARBA" id="ARBA00022723"/>
    </source>
</evidence>
<evidence type="ECO:0000256" key="2">
    <source>
        <dbReference type="ARBA" id="ARBA00001936"/>
    </source>
</evidence>
<dbReference type="PANTHER" id="PTHR21327">
    <property type="entry name" value="GTP CYCLOHYDROLASE II-RELATED"/>
    <property type="match status" value="1"/>
</dbReference>
<feature type="domain" description="GTP cyclohydrolase II" evidence="15">
    <location>
        <begin position="208"/>
        <end position="359"/>
    </location>
</feature>
<name>A0ABN1II67_9GAMM</name>
<evidence type="ECO:0000256" key="9">
    <source>
        <dbReference type="ARBA" id="ARBA00022619"/>
    </source>
</evidence>
<dbReference type="SUPFAM" id="SSF142695">
    <property type="entry name" value="RibA-like"/>
    <property type="match status" value="1"/>
</dbReference>
<keyword evidence="13 14" id="KW-0456">Lyase</keyword>
<feature type="binding site" evidence="14">
    <location>
        <position position="28"/>
    </location>
    <ligand>
        <name>Mg(2+)</name>
        <dbReference type="ChEBI" id="CHEBI:18420"/>
        <label>1</label>
    </ligand>
</feature>
<evidence type="ECO:0000256" key="13">
    <source>
        <dbReference type="ARBA" id="ARBA00023239"/>
    </source>
</evidence>
<dbReference type="EMBL" id="BAAAEU010000007">
    <property type="protein sequence ID" value="GAA0714200.1"/>
    <property type="molecule type" value="Genomic_DNA"/>
</dbReference>
<evidence type="ECO:0000256" key="3">
    <source>
        <dbReference type="ARBA" id="ARBA00002284"/>
    </source>
</evidence>
<keyword evidence="17" id="KW-1185">Reference proteome</keyword>
<dbReference type="Pfam" id="PF00926">
    <property type="entry name" value="DHBP_synthase"/>
    <property type="match status" value="1"/>
</dbReference>
<dbReference type="SUPFAM" id="SSF55821">
    <property type="entry name" value="YrdC/RibB"/>
    <property type="match status" value="1"/>
</dbReference>
<feature type="binding site" evidence="14">
    <location>
        <position position="28"/>
    </location>
    <ligand>
        <name>Mg(2+)</name>
        <dbReference type="ChEBI" id="CHEBI:18420"/>
        <label>2</label>
    </ligand>
</feature>
<dbReference type="PIRSF" id="PIRSF001259">
    <property type="entry name" value="RibA"/>
    <property type="match status" value="1"/>
</dbReference>
<proteinExistence type="inferred from homology"/>
<dbReference type="HAMAP" id="MF_00180">
    <property type="entry name" value="RibB"/>
    <property type="match status" value="1"/>
</dbReference>
<accession>A0ABN1II67</accession>
<keyword evidence="12 14" id="KW-0464">Manganese</keyword>
<evidence type="ECO:0000256" key="5">
    <source>
        <dbReference type="ARBA" id="ARBA00005520"/>
    </source>
</evidence>
<dbReference type="PANTHER" id="PTHR21327:SF34">
    <property type="entry name" value="3,4-DIHYDROXY-2-BUTANONE 4-PHOSPHATE SYNTHASE"/>
    <property type="match status" value="1"/>
</dbReference>
<feature type="binding site" evidence="14">
    <location>
        <position position="32"/>
    </location>
    <ligand>
        <name>D-ribulose 5-phosphate</name>
        <dbReference type="ChEBI" id="CHEBI:58121"/>
    </ligand>
</feature>
<dbReference type="Gene3D" id="3.40.50.10990">
    <property type="entry name" value="GTP cyclohydrolase II"/>
    <property type="match status" value="1"/>
</dbReference>
<comment type="cofactor">
    <cofactor evidence="2">
        <name>Mn(2+)</name>
        <dbReference type="ChEBI" id="CHEBI:29035"/>
    </cofactor>
</comment>
<evidence type="ECO:0000256" key="12">
    <source>
        <dbReference type="ARBA" id="ARBA00023211"/>
    </source>
</evidence>
<dbReference type="Pfam" id="PF00925">
    <property type="entry name" value="GTP_cyclohydro2"/>
    <property type="match status" value="1"/>
</dbReference>
<comment type="function">
    <text evidence="3 14">Catalyzes the conversion of D-ribulose 5-phosphate to formate and 3,4-dihydroxy-2-butanone 4-phosphate.</text>
</comment>
<feature type="site" description="Essential for catalytic activity" evidence="14">
    <location>
        <position position="164"/>
    </location>
</feature>
<evidence type="ECO:0000313" key="16">
    <source>
        <dbReference type="EMBL" id="GAA0714200.1"/>
    </source>
</evidence>
<dbReference type="RefSeq" id="WP_343789926.1">
    <property type="nucleotide sequence ID" value="NZ_BAAAEU010000007.1"/>
</dbReference>
<evidence type="ECO:0000256" key="1">
    <source>
        <dbReference type="ARBA" id="ARBA00000141"/>
    </source>
</evidence>
<comment type="subunit">
    <text evidence="14">Homodimer.</text>
</comment>
<comment type="similarity">
    <text evidence="14">Belongs to the DHBP synthase family.</text>
</comment>
<dbReference type="InterPro" id="IPR036144">
    <property type="entry name" value="RibA-like_sf"/>
</dbReference>
<evidence type="ECO:0000256" key="7">
    <source>
        <dbReference type="ARBA" id="ARBA00012153"/>
    </source>
</evidence>
<gene>
    <name evidence="14 16" type="primary">ribB</name>
    <name evidence="16" type="ORF">GCM10009105_18480</name>
</gene>
<comment type="similarity">
    <text evidence="5">In the N-terminal section; belongs to the DHBP synthase family.</text>
</comment>
<keyword evidence="9 14" id="KW-0686">Riboflavin biosynthesis</keyword>
<dbReference type="NCBIfam" id="NF010626">
    <property type="entry name" value="PRK14019.1"/>
    <property type="match status" value="1"/>
</dbReference>
<feature type="binding site" evidence="14">
    <location>
        <position position="143"/>
    </location>
    <ligand>
        <name>Mg(2+)</name>
        <dbReference type="ChEBI" id="CHEBI:18420"/>
        <label>2</label>
    </ligand>
</feature>
<evidence type="ECO:0000256" key="4">
    <source>
        <dbReference type="ARBA" id="ARBA00004904"/>
    </source>
</evidence>
<dbReference type="EC" id="4.1.99.12" evidence="7 14"/>
<reference evidence="16 17" key="1">
    <citation type="journal article" date="2019" name="Int. J. Syst. Evol. Microbiol.">
        <title>The Global Catalogue of Microorganisms (GCM) 10K type strain sequencing project: providing services to taxonomists for standard genome sequencing and annotation.</title>
        <authorList>
            <consortium name="The Broad Institute Genomics Platform"/>
            <consortium name="The Broad Institute Genome Sequencing Center for Infectious Disease"/>
            <person name="Wu L."/>
            <person name="Ma J."/>
        </authorList>
    </citation>
    <scope>NUCLEOTIDE SEQUENCE [LARGE SCALE GENOMIC DNA]</scope>
    <source>
        <strain evidence="16 17">JCM 15421</strain>
    </source>
</reference>
<dbReference type="InterPro" id="IPR032677">
    <property type="entry name" value="GTP_cyclohydro_II"/>
</dbReference>
<keyword evidence="11 14" id="KW-0460">Magnesium</keyword>
<protein>
    <recommendedName>
        <fullName evidence="8 14">3,4-dihydroxy-2-butanone 4-phosphate synthase</fullName>
        <shortName evidence="14">DHBP synthase</shortName>
        <ecNumber evidence="7 14">4.1.99.12</ecNumber>
    </recommendedName>
</protein>
<dbReference type="InterPro" id="IPR000422">
    <property type="entry name" value="DHBP_synthase_RibB"/>
</dbReference>
<feature type="binding site" evidence="14">
    <location>
        <begin position="27"/>
        <end position="28"/>
    </location>
    <ligand>
        <name>D-ribulose 5-phosphate</name>
        <dbReference type="ChEBI" id="CHEBI:58121"/>
    </ligand>
</feature>
<comment type="catalytic activity">
    <reaction evidence="1 14">
        <text>D-ribulose 5-phosphate = (2S)-2-hydroxy-3-oxobutyl phosphate + formate + H(+)</text>
        <dbReference type="Rhea" id="RHEA:18457"/>
        <dbReference type="ChEBI" id="CHEBI:15378"/>
        <dbReference type="ChEBI" id="CHEBI:15740"/>
        <dbReference type="ChEBI" id="CHEBI:58121"/>
        <dbReference type="ChEBI" id="CHEBI:58830"/>
        <dbReference type="EC" id="4.1.99.12"/>
    </reaction>
</comment>
<keyword evidence="10 14" id="KW-0479">Metal-binding</keyword>
<organism evidence="16 17">
    <name type="scientific">Dokdonella soli</name>
    <dbReference type="NCBI Taxonomy" id="529810"/>
    <lineage>
        <taxon>Bacteria</taxon>
        <taxon>Pseudomonadati</taxon>
        <taxon>Pseudomonadota</taxon>
        <taxon>Gammaproteobacteria</taxon>
        <taxon>Lysobacterales</taxon>
        <taxon>Rhodanobacteraceae</taxon>
        <taxon>Dokdonella</taxon>
    </lineage>
</organism>
<sequence>MSFATIPEILADIRAGRMVVIVDDEDRENEGDLIMAAEKVEPADINFMAREGRGLICLSMTRARCRQLGLKPMVDTNTSPHHTNFTASIEAAEGVTTGISAYDRAHTIRTAVRADARPEHIVQPGHIFPLAAQPGGVLARAGHTEAACDLAALAGLEPAGVLVEVLSEDGTMARRPELEVFAAKHGLKIGTIADLIRYRLETEKTIERAHESNVETEFGRFRLIAYRDLLARELHFALVRGTVDDGAPVLTRVHVRNTLSDVLHLKRDDLGLTVTAALRRVAEEGRGVVVVLAGDDTADALLDRLHGRPAGDADSQKQWRQLGLGAQVLADLGVHRLRVLGTPRKLVGLVGFGLEVAGYEEITDHKPS</sequence>
<evidence type="ECO:0000259" key="15">
    <source>
        <dbReference type="Pfam" id="PF00925"/>
    </source>
</evidence>
<evidence type="ECO:0000256" key="11">
    <source>
        <dbReference type="ARBA" id="ARBA00022842"/>
    </source>
</evidence>
<feature type="binding site" evidence="14">
    <location>
        <begin position="140"/>
        <end position="144"/>
    </location>
    <ligand>
        <name>D-ribulose 5-phosphate</name>
        <dbReference type="ChEBI" id="CHEBI:58121"/>
    </ligand>
</feature>
<comment type="cofactor">
    <cofactor evidence="14">
        <name>Mg(2+)</name>
        <dbReference type="ChEBI" id="CHEBI:18420"/>
    </cofactor>
    <cofactor evidence="14">
        <name>Mn(2+)</name>
        <dbReference type="ChEBI" id="CHEBI:29035"/>
    </cofactor>
    <text evidence="14">Binds 2 divalent metal cations per subunit. Magnesium or manganese.</text>
</comment>
<feature type="site" description="Essential for catalytic activity" evidence="14">
    <location>
        <position position="126"/>
    </location>
</feature>
<evidence type="ECO:0000256" key="8">
    <source>
        <dbReference type="ARBA" id="ARBA00018836"/>
    </source>
</evidence>
<dbReference type="Gene3D" id="3.90.870.10">
    <property type="entry name" value="DHBP synthase"/>
    <property type="match status" value="1"/>
</dbReference>
<dbReference type="InterPro" id="IPR017945">
    <property type="entry name" value="DHBP_synth_RibB-like_a/b_dom"/>
</dbReference>